<evidence type="ECO:0000313" key="8">
    <source>
        <dbReference type="Proteomes" id="UP000427769"/>
    </source>
</evidence>
<reference evidence="7 8" key="1">
    <citation type="submission" date="2019-11" db="EMBL/GenBank/DDBJ databases">
        <title>Comparative genomics of hydrocarbon-degrading Desulfosarcina strains.</title>
        <authorList>
            <person name="Watanabe M."/>
            <person name="Kojima H."/>
            <person name="Fukui M."/>
        </authorList>
    </citation>
    <scope>NUCLEOTIDE SEQUENCE [LARGE SCALE GENOMIC DNA]</scope>
    <source>
        <strain evidence="7 8">PP31</strain>
    </source>
</reference>
<dbReference type="Gene3D" id="3.40.80.10">
    <property type="entry name" value="Peptidoglycan recognition protein-like"/>
    <property type="match status" value="1"/>
</dbReference>
<evidence type="ECO:0000256" key="3">
    <source>
        <dbReference type="ARBA" id="ARBA00022801"/>
    </source>
</evidence>
<evidence type="ECO:0000256" key="2">
    <source>
        <dbReference type="ARBA" id="ARBA00011901"/>
    </source>
</evidence>
<feature type="chain" id="PRO_5024467332" description="N-acetylmuramoyl-L-alanine amidase" evidence="5">
    <location>
        <begin position="33"/>
        <end position="431"/>
    </location>
</feature>
<dbReference type="EC" id="3.5.1.28" evidence="2"/>
<dbReference type="OrthoDB" id="9794842at2"/>
<evidence type="ECO:0000256" key="4">
    <source>
        <dbReference type="ARBA" id="ARBA00023316"/>
    </source>
</evidence>
<feature type="signal peptide" evidence="5">
    <location>
        <begin position="1"/>
        <end position="32"/>
    </location>
</feature>
<dbReference type="RefSeq" id="WP_155306258.1">
    <property type="nucleotide sequence ID" value="NZ_AP021875.1"/>
</dbReference>
<dbReference type="EMBL" id="AP021875">
    <property type="protein sequence ID" value="BBO77527.1"/>
    <property type="molecule type" value="Genomic_DNA"/>
</dbReference>
<gene>
    <name evidence="7" type="ORF">DSCW_49440</name>
</gene>
<keyword evidence="3" id="KW-0378">Hydrolase</keyword>
<evidence type="ECO:0000259" key="6">
    <source>
        <dbReference type="SMART" id="SM00644"/>
    </source>
</evidence>
<evidence type="ECO:0000313" key="7">
    <source>
        <dbReference type="EMBL" id="BBO77527.1"/>
    </source>
</evidence>
<comment type="catalytic activity">
    <reaction evidence="1">
        <text>Hydrolyzes the link between N-acetylmuramoyl residues and L-amino acid residues in certain cell-wall glycopeptides.</text>
        <dbReference type="EC" id="3.5.1.28"/>
    </reaction>
</comment>
<name>A0A5K7ZN11_9BACT</name>
<proteinExistence type="predicted"/>
<dbReference type="PANTHER" id="PTHR30417:SF1">
    <property type="entry name" value="N-ACETYLMURAMOYL-L-ALANINE AMIDASE AMID"/>
    <property type="match status" value="1"/>
</dbReference>
<dbReference type="Pfam" id="PF01510">
    <property type="entry name" value="Amidase_2"/>
    <property type="match status" value="1"/>
</dbReference>
<dbReference type="GO" id="GO:0009253">
    <property type="term" value="P:peptidoglycan catabolic process"/>
    <property type="evidence" value="ECO:0007669"/>
    <property type="project" value="InterPro"/>
</dbReference>
<dbReference type="Proteomes" id="UP000427769">
    <property type="component" value="Chromosome"/>
</dbReference>
<dbReference type="InterPro" id="IPR036505">
    <property type="entry name" value="Amidase/PGRP_sf"/>
</dbReference>
<protein>
    <recommendedName>
        <fullName evidence="2">N-acetylmuramoyl-L-alanine amidase</fullName>
        <ecNumber evidence="2">3.5.1.28</ecNumber>
    </recommendedName>
</protein>
<accession>A0A5K7ZN11</accession>
<evidence type="ECO:0000256" key="1">
    <source>
        <dbReference type="ARBA" id="ARBA00001561"/>
    </source>
</evidence>
<dbReference type="InterPro" id="IPR051206">
    <property type="entry name" value="NAMLAA_amidase_2"/>
</dbReference>
<keyword evidence="8" id="KW-1185">Reference proteome</keyword>
<organism evidence="7 8">
    <name type="scientific">Desulfosarcina widdelii</name>
    <dbReference type="NCBI Taxonomy" id="947919"/>
    <lineage>
        <taxon>Bacteria</taxon>
        <taxon>Pseudomonadati</taxon>
        <taxon>Thermodesulfobacteriota</taxon>
        <taxon>Desulfobacteria</taxon>
        <taxon>Desulfobacterales</taxon>
        <taxon>Desulfosarcinaceae</taxon>
        <taxon>Desulfosarcina</taxon>
    </lineage>
</organism>
<evidence type="ECO:0000256" key="5">
    <source>
        <dbReference type="SAM" id="SignalP"/>
    </source>
</evidence>
<dbReference type="GO" id="GO:0071555">
    <property type="term" value="P:cell wall organization"/>
    <property type="evidence" value="ECO:0007669"/>
    <property type="project" value="UniProtKB-KW"/>
</dbReference>
<dbReference type="GO" id="GO:0009254">
    <property type="term" value="P:peptidoglycan turnover"/>
    <property type="evidence" value="ECO:0007669"/>
    <property type="project" value="TreeGrafter"/>
</dbReference>
<dbReference type="SMART" id="SM00644">
    <property type="entry name" value="Ami_2"/>
    <property type="match status" value="1"/>
</dbReference>
<dbReference type="AlphaFoldDB" id="A0A5K7ZN11"/>
<keyword evidence="5" id="KW-0732">Signal</keyword>
<dbReference type="KEGG" id="dwd:DSCW_49440"/>
<dbReference type="GO" id="GO:0008745">
    <property type="term" value="F:N-acetylmuramoyl-L-alanine amidase activity"/>
    <property type="evidence" value="ECO:0007669"/>
    <property type="project" value="UniProtKB-EC"/>
</dbReference>
<dbReference type="PANTHER" id="PTHR30417">
    <property type="entry name" value="N-ACETYLMURAMOYL-L-ALANINE AMIDASE AMID"/>
    <property type="match status" value="1"/>
</dbReference>
<sequence length="431" mass="48646">MVDLQVTLKKRGMLAALFILAFFLASPCPATAFSRTERASFQRSIIDHRARLNPDYKKIERKRTDYIIVHTSELGRDLTLRVVSKGKCFRNGRRTHGGHTHYVIARDGRTYRIMDKRWIADHAGRSMWNGQTDLSRVSIGIELVGYHYAPLTDKQYRAVGLLIDILQDVYHLDDKAVLTHSQIAYGRPNRWHKRDHRGRKRCARNFIRAKAQLGPTWSHDPDVRAGRIVADAQLADVFYGRHTRVAAVEESNVISKSNTAWLIAGEDFDSRETVYQFPDGRLFSGDQIGKRIGWDRIPAKTVVLLNQTGSMESLKSDGPVKTIAGGITAWSLAGKSYNHRTTIYFLPTGGIKNGTMISDWDDLPVKTRLIIGYKGPFAVDKKRSAYRIAGAGYKDPKTIYYLPSKRLLGGNKIEDFSRLQAGTLIFLPAAL</sequence>
<feature type="domain" description="N-acetylmuramoyl-L-alanine amidase" evidence="6">
    <location>
        <begin position="53"/>
        <end position="196"/>
    </location>
</feature>
<dbReference type="SUPFAM" id="SSF55846">
    <property type="entry name" value="N-acetylmuramoyl-L-alanine amidase-like"/>
    <property type="match status" value="1"/>
</dbReference>
<keyword evidence="4" id="KW-0961">Cell wall biogenesis/degradation</keyword>
<dbReference type="CDD" id="cd06583">
    <property type="entry name" value="PGRP"/>
    <property type="match status" value="1"/>
</dbReference>
<dbReference type="InterPro" id="IPR002502">
    <property type="entry name" value="Amidase_domain"/>
</dbReference>